<proteinExistence type="inferred from homology"/>
<evidence type="ECO:0000256" key="1">
    <source>
        <dbReference type="ARBA" id="ARBA00038158"/>
    </source>
</evidence>
<comment type="caution">
    <text evidence="3">The sequence shown here is derived from an EMBL/GenBank/DDBJ whole genome shotgun (WGS) entry which is preliminary data.</text>
</comment>
<evidence type="ECO:0000259" key="2">
    <source>
        <dbReference type="Pfam" id="PF13847"/>
    </source>
</evidence>
<evidence type="ECO:0000313" key="3">
    <source>
        <dbReference type="EMBL" id="KAK2593300.1"/>
    </source>
</evidence>
<dbReference type="Pfam" id="PF13847">
    <property type="entry name" value="Methyltransf_31"/>
    <property type="match status" value="1"/>
</dbReference>
<dbReference type="PANTHER" id="PTHR43591">
    <property type="entry name" value="METHYLTRANSFERASE"/>
    <property type="match status" value="1"/>
</dbReference>
<comment type="similarity">
    <text evidence="1">Belongs to the methyltransferase superfamily. LaeA methyltransferase family.</text>
</comment>
<dbReference type="Gene3D" id="3.40.50.150">
    <property type="entry name" value="Vaccinia Virus protein VP39"/>
    <property type="match status" value="1"/>
</dbReference>
<dbReference type="PANTHER" id="PTHR43591:SF24">
    <property type="entry name" value="2-METHOXY-6-POLYPRENYL-1,4-BENZOQUINOL METHYLASE, MITOCHONDRIAL"/>
    <property type="match status" value="1"/>
</dbReference>
<dbReference type="EMBL" id="JASWJB010000218">
    <property type="protein sequence ID" value="KAK2593300.1"/>
    <property type="molecule type" value="Genomic_DNA"/>
</dbReference>
<dbReference type="InterPro" id="IPR029063">
    <property type="entry name" value="SAM-dependent_MTases_sf"/>
</dbReference>
<name>A0AAJ0CHS9_9HYPO</name>
<evidence type="ECO:0000313" key="4">
    <source>
        <dbReference type="Proteomes" id="UP001251528"/>
    </source>
</evidence>
<gene>
    <name evidence="3" type="ORF">QQS21_008982</name>
</gene>
<dbReference type="InterPro" id="IPR025714">
    <property type="entry name" value="Methyltranfer_dom"/>
</dbReference>
<accession>A0AAJ0CHS9</accession>
<dbReference type="Proteomes" id="UP001251528">
    <property type="component" value="Unassembled WGS sequence"/>
</dbReference>
<sequence length="279" mass="31069">MASNQHNSYGPGHAIPHVKHHEWRTAENSATHLIAHLQSGAAQNPKVRVLDVGAGSGTITASLAKYIPEGHIVATDISDDILKRAKFHVDKEGIKNISYQKASVYELPFANSSFDITHAHQVLTHLDAPVDAIREMLRVTKPGGIVSLREVDMAMWCWWPELPALQLFHETLVKSMVDNGGSGNAGRQLLSWSMKADVPRENIEMTFGTWCHCLPEDRESMADSMIERLRFGPMRVRAIERGIATEKDIDSMMEAWEKWKVTEDAVLGQTSGEAIIRKA</sequence>
<keyword evidence="4" id="KW-1185">Reference proteome</keyword>
<feature type="domain" description="Methyltransferase" evidence="2">
    <location>
        <begin position="45"/>
        <end position="162"/>
    </location>
</feature>
<protein>
    <recommendedName>
        <fullName evidence="2">Methyltransferase domain-containing protein</fullName>
    </recommendedName>
</protein>
<dbReference type="AlphaFoldDB" id="A0AAJ0CHS9"/>
<organism evidence="3 4">
    <name type="scientific">Conoideocrella luteorostrata</name>
    <dbReference type="NCBI Taxonomy" id="1105319"/>
    <lineage>
        <taxon>Eukaryota</taxon>
        <taxon>Fungi</taxon>
        <taxon>Dikarya</taxon>
        <taxon>Ascomycota</taxon>
        <taxon>Pezizomycotina</taxon>
        <taxon>Sordariomycetes</taxon>
        <taxon>Hypocreomycetidae</taxon>
        <taxon>Hypocreales</taxon>
        <taxon>Clavicipitaceae</taxon>
        <taxon>Conoideocrella</taxon>
    </lineage>
</organism>
<dbReference type="GO" id="GO:0008168">
    <property type="term" value="F:methyltransferase activity"/>
    <property type="evidence" value="ECO:0007669"/>
    <property type="project" value="TreeGrafter"/>
</dbReference>
<dbReference type="CDD" id="cd02440">
    <property type="entry name" value="AdoMet_MTases"/>
    <property type="match status" value="1"/>
</dbReference>
<reference evidence="3" key="1">
    <citation type="submission" date="2023-06" db="EMBL/GenBank/DDBJ databases">
        <title>Conoideocrella luteorostrata (Hypocreales: Clavicipitaceae), a potential biocontrol fungus for elongate hemlock scale in United States Christmas tree production areas.</title>
        <authorList>
            <person name="Barrett H."/>
            <person name="Lovett B."/>
            <person name="Macias A.M."/>
            <person name="Stajich J.E."/>
            <person name="Kasson M.T."/>
        </authorList>
    </citation>
    <scope>NUCLEOTIDE SEQUENCE</scope>
    <source>
        <strain evidence="3">ARSEF 14590</strain>
    </source>
</reference>
<dbReference type="SUPFAM" id="SSF53335">
    <property type="entry name" value="S-adenosyl-L-methionine-dependent methyltransferases"/>
    <property type="match status" value="1"/>
</dbReference>